<dbReference type="AlphaFoldDB" id="A0A7W3PAW3"/>
<keyword evidence="4" id="KW-1185">Reference proteome</keyword>
<evidence type="ECO:0000313" key="4">
    <source>
        <dbReference type="Proteomes" id="UP000580910"/>
    </source>
</evidence>
<comment type="caution">
    <text evidence="3">The sequence shown here is derived from an EMBL/GenBank/DDBJ whole genome shotgun (WGS) entry which is preliminary data.</text>
</comment>
<dbReference type="Proteomes" id="UP000580910">
    <property type="component" value="Unassembled WGS sequence"/>
</dbReference>
<evidence type="ECO:0000259" key="2">
    <source>
        <dbReference type="Pfam" id="PF13622"/>
    </source>
</evidence>
<gene>
    <name evidence="3" type="ORF">FB382_003217</name>
</gene>
<reference evidence="3 4" key="1">
    <citation type="submission" date="2020-07" db="EMBL/GenBank/DDBJ databases">
        <title>Sequencing the genomes of 1000 actinobacteria strains.</title>
        <authorList>
            <person name="Klenk H.-P."/>
        </authorList>
    </citation>
    <scope>NUCLEOTIDE SEQUENCE [LARGE SCALE GENOMIC DNA]</scope>
    <source>
        <strain evidence="3 4">DSM 21349</strain>
    </source>
</reference>
<sequence>MNSHFLRDLGTAQVLLDKSRAVLTAPVSDLVRNGCGSAALGVLVTLVDIVTSDPAMASCPDDWLATRDLVLHTAAPVTVGPVVVDARLTRVGSSGVVVGTNVYDGNGCDDLDELAATIDRGALVAAATGLVTFARMTRLAAPGMDHYSPGDWIGEVRRTVGDATATSPVYDRLGARVLAAGAVEIDCSPYVVNSIGTVTGGAQAALAELAALSVAPGQEAVDMQLHFLAQVRVGPLRTRSAVVRRAPDHSVVNVRLLDAGDENRLLTLATVTTQA</sequence>
<dbReference type="EMBL" id="JACGXA010000001">
    <property type="protein sequence ID" value="MBA8804926.1"/>
    <property type="molecule type" value="Genomic_DNA"/>
</dbReference>
<feature type="domain" description="Acyl-CoA thioesterase-like N-terminal HotDog" evidence="2">
    <location>
        <begin position="193"/>
        <end position="273"/>
    </location>
</feature>
<dbReference type="SUPFAM" id="SSF54637">
    <property type="entry name" value="Thioesterase/thiol ester dehydrase-isomerase"/>
    <property type="match status" value="2"/>
</dbReference>
<organism evidence="3 4">
    <name type="scientific">Nocardioides ginsengisegetis</name>
    <dbReference type="NCBI Taxonomy" id="661491"/>
    <lineage>
        <taxon>Bacteria</taxon>
        <taxon>Bacillati</taxon>
        <taxon>Actinomycetota</taxon>
        <taxon>Actinomycetes</taxon>
        <taxon>Propionibacteriales</taxon>
        <taxon>Nocardioidaceae</taxon>
        <taxon>Nocardioides</taxon>
    </lineage>
</organism>
<accession>A0A7W3PAW3</accession>
<feature type="domain" description="Thioesterase" evidence="1">
    <location>
        <begin position="41"/>
        <end position="107"/>
    </location>
</feature>
<protein>
    <submittedName>
        <fullName evidence="3">Acyl-coenzyme A thioesterase PaaI-like protein</fullName>
    </submittedName>
</protein>
<dbReference type="InterPro" id="IPR049449">
    <property type="entry name" value="TesB_ACOT8-like_N"/>
</dbReference>
<dbReference type="Gene3D" id="3.10.129.10">
    <property type="entry name" value="Hotdog Thioesterase"/>
    <property type="match status" value="2"/>
</dbReference>
<dbReference type="Pfam" id="PF13622">
    <property type="entry name" value="4HBT_3"/>
    <property type="match status" value="1"/>
</dbReference>
<dbReference type="RefSeq" id="WP_182540764.1">
    <property type="nucleotide sequence ID" value="NZ_JACGXA010000001.1"/>
</dbReference>
<dbReference type="Pfam" id="PF03061">
    <property type="entry name" value="4HBT"/>
    <property type="match status" value="1"/>
</dbReference>
<name>A0A7W3PAW3_9ACTN</name>
<proteinExistence type="predicted"/>
<dbReference type="InterPro" id="IPR029069">
    <property type="entry name" value="HotDog_dom_sf"/>
</dbReference>
<dbReference type="InterPro" id="IPR006683">
    <property type="entry name" value="Thioestr_dom"/>
</dbReference>
<evidence type="ECO:0000313" key="3">
    <source>
        <dbReference type="EMBL" id="MBA8804926.1"/>
    </source>
</evidence>
<evidence type="ECO:0000259" key="1">
    <source>
        <dbReference type="Pfam" id="PF03061"/>
    </source>
</evidence>